<sequence>MSSTPCSFPTEVIERIIDIFGDISRTLQSFTLSCRALLPRARLHLFTRIRICTLEQTLSASRFIDDRPWHPSLVQGVTVSTDPDGEAPCAHLEAVPVSLFTKLPNLSAWKIVDSRIHGRDGGTFLLHQRALSGFKHYGTKLQCLAISGLEFPSLGDLERLLLAFSDVRSLECVGCRVSARVPRAAIEDLIQQRLIKHLKHLSRLSVSIVCTSLASAQL</sequence>
<name>A0A4V2JZF5_9APHY</name>
<dbReference type="AlphaFoldDB" id="A0A4V2JZF5"/>
<organism evidence="1">
    <name type="scientific">Dichomitus squalens</name>
    <dbReference type="NCBI Taxonomy" id="114155"/>
    <lineage>
        <taxon>Eukaryota</taxon>
        <taxon>Fungi</taxon>
        <taxon>Dikarya</taxon>
        <taxon>Basidiomycota</taxon>
        <taxon>Agaricomycotina</taxon>
        <taxon>Agaricomycetes</taxon>
        <taxon>Polyporales</taxon>
        <taxon>Polyporaceae</taxon>
        <taxon>Dichomitus</taxon>
    </lineage>
</organism>
<evidence type="ECO:0000313" key="1">
    <source>
        <dbReference type="EMBL" id="TBU24883.1"/>
    </source>
</evidence>
<protein>
    <recommendedName>
        <fullName evidence="2">F-box domain-containing protein</fullName>
    </recommendedName>
</protein>
<reference evidence="1" key="1">
    <citation type="submission" date="2019-01" db="EMBL/GenBank/DDBJ databases">
        <title>Draft genome sequences of three monokaryotic isolates of the white-rot basidiomycete fungus Dichomitus squalens.</title>
        <authorList>
            <consortium name="DOE Joint Genome Institute"/>
            <person name="Lopez S.C."/>
            <person name="Andreopoulos B."/>
            <person name="Pangilinan J."/>
            <person name="Lipzen A."/>
            <person name="Riley R."/>
            <person name="Ahrendt S."/>
            <person name="Ng V."/>
            <person name="Barry K."/>
            <person name="Daum C."/>
            <person name="Grigoriev I.V."/>
            <person name="Hilden K.S."/>
            <person name="Makela M.R."/>
            <person name="de Vries R.P."/>
        </authorList>
    </citation>
    <scope>NUCLEOTIDE SEQUENCE [LARGE SCALE GENOMIC DNA]</scope>
    <source>
        <strain evidence="1">OM18370.1</strain>
    </source>
</reference>
<dbReference type="Proteomes" id="UP000292957">
    <property type="component" value="Unassembled WGS sequence"/>
</dbReference>
<dbReference type="OrthoDB" id="2755172at2759"/>
<dbReference type="EMBL" id="ML143471">
    <property type="protein sequence ID" value="TBU24883.1"/>
    <property type="molecule type" value="Genomic_DNA"/>
</dbReference>
<accession>A0A4V2JZF5</accession>
<gene>
    <name evidence="1" type="ORF">BD311DRAFT_728832</name>
</gene>
<proteinExistence type="predicted"/>
<evidence type="ECO:0008006" key="2">
    <source>
        <dbReference type="Google" id="ProtNLM"/>
    </source>
</evidence>